<keyword evidence="2" id="KW-1185">Reference proteome</keyword>
<accession>A0ABR4IHW0</accession>
<organism evidence="1 2">
    <name type="scientific">Aspergillus cavernicola</name>
    <dbReference type="NCBI Taxonomy" id="176166"/>
    <lineage>
        <taxon>Eukaryota</taxon>
        <taxon>Fungi</taxon>
        <taxon>Dikarya</taxon>
        <taxon>Ascomycota</taxon>
        <taxon>Pezizomycotina</taxon>
        <taxon>Eurotiomycetes</taxon>
        <taxon>Eurotiomycetidae</taxon>
        <taxon>Eurotiales</taxon>
        <taxon>Aspergillaceae</taxon>
        <taxon>Aspergillus</taxon>
        <taxon>Aspergillus subgen. Nidulantes</taxon>
    </lineage>
</organism>
<dbReference type="Proteomes" id="UP001610335">
    <property type="component" value="Unassembled WGS sequence"/>
</dbReference>
<dbReference type="EMBL" id="JBFXLS010000025">
    <property type="protein sequence ID" value="KAL2827346.1"/>
    <property type="molecule type" value="Genomic_DNA"/>
</dbReference>
<name>A0ABR4IHW0_9EURO</name>
<gene>
    <name evidence="1" type="ORF">BDW59DRAFT_160312</name>
</gene>
<evidence type="ECO:0000313" key="1">
    <source>
        <dbReference type="EMBL" id="KAL2827346.1"/>
    </source>
</evidence>
<proteinExistence type="predicted"/>
<evidence type="ECO:0000313" key="2">
    <source>
        <dbReference type="Proteomes" id="UP001610335"/>
    </source>
</evidence>
<comment type="caution">
    <text evidence="1">The sequence shown here is derived from an EMBL/GenBank/DDBJ whole genome shotgun (WGS) entry which is preliminary data.</text>
</comment>
<protein>
    <submittedName>
        <fullName evidence="1">Uncharacterized protein</fullName>
    </submittedName>
</protein>
<sequence>MNDLWWRRFGRRDQSNQDLIADSAFLKDNFVDHFGHLLQEVELNDFMTFDQVIRTFWDKADYDLQIFCVADGADIAYSNSMSAWFDPAVRFTVVVTPKNVSPFKDNSWTIFIVGSAEFDSNERFLQVASWDGYAFRFYSRGPLTHDDNITAWIYQGFSWDAFKPETSYLGPFNGHINGAPIMKELQSPWLHWHTAAGSVYQCLSPAQTEHFNMKPYLAIDNLALGKIQFADHLESIVRRGVSQWFSQRMKHDFKSDDASLKQSPSNIPRWMAHLLLTTTINIHCGELNGHDNSVTLPPNHFFNNEVLKAYSDAGRIYPDFGSLSVRREDYDKACGQLGLALLKEVHAFDSVPEDLQVKLYPGSLGAEHHRGSRGQVLFAKCLEGEGSDPFIILTPSLEDSRGALNFQKITKLVSLISAKLFNCLIMTDYWNPIYSWKRGILMQYMPSSTTLKGQTYDLEENFIKALKNSPCAKHEGEAENDFLELYENYNLSSLANRISSYVEKVRAKLKTSAGVFDYMLLAESRRRIYRPLPLNEFGLTLPFAVNYPTLESLPLKEMAESGEVVDMPERGKQFLTLWTGTLWSDNPSLLPSAEAYTYDDRPPGCLDPVSPLALPKKDRSTRVAFDKNLQG</sequence>
<reference evidence="1 2" key="1">
    <citation type="submission" date="2024-07" db="EMBL/GenBank/DDBJ databases">
        <title>Section-level genome sequencing and comparative genomics of Aspergillus sections Usti and Cavernicolus.</title>
        <authorList>
            <consortium name="Lawrence Berkeley National Laboratory"/>
            <person name="Nybo J.L."/>
            <person name="Vesth T.C."/>
            <person name="Theobald S."/>
            <person name="Frisvad J.C."/>
            <person name="Larsen T.O."/>
            <person name="Kjaerboelling I."/>
            <person name="Rothschild-Mancinelli K."/>
            <person name="Lyhne E.K."/>
            <person name="Kogle M.E."/>
            <person name="Barry K."/>
            <person name="Clum A."/>
            <person name="Na H."/>
            <person name="Ledsgaard L."/>
            <person name="Lin J."/>
            <person name="Lipzen A."/>
            <person name="Kuo A."/>
            <person name="Riley R."/>
            <person name="Mondo S."/>
            <person name="LaButti K."/>
            <person name="Haridas S."/>
            <person name="Pangalinan J."/>
            <person name="Salamov A.A."/>
            <person name="Simmons B.A."/>
            <person name="Magnuson J.K."/>
            <person name="Chen J."/>
            <person name="Drula E."/>
            <person name="Henrissat B."/>
            <person name="Wiebenga A."/>
            <person name="Lubbers R.J."/>
            <person name="Gomes A.C."/>
            <person name="Makela M.R."/>
            <person name="Stajich J."/>
            <person name="Grigoriev I.V."/>
            <person name="Mortensen U.H."/>
            <person name="De vries R.P."/>
            <person name="Baker S.E."/>
            <person name="Andersen M.R."/>
        </authorList>
    </citation>
    <scope>NUCLEOTIDE SEQUENCE [LARGE SCALE GENOMIC DNA]</scope>
    <source>
        <strain evidence="1 2">CBS 600.67</strain>
    </source>
</reference>